<dbReference type="Proteomes" id="UP001269144">
    <property type="component" value="Unassembled WGS sequence"/>
</dbReference>
<dbReference type="InterPro" id="IPR006143">
    <property type="entry name" value="RND_pump_MFP"/>
</dbReference>
<evidence type="ECO:0000259" key="6">
    <source>
        <dbReference type="Pfam" id="PF25917"/>
    </source>
</evidence>
<keyword evidence="4 5" id="KW-0472">Membrane</keyword>
<gene>
    <name evidence="8" type="ORF">RGQ15_21795</name>
</gene>
<evidence type="ECO:0000256" key="3">
    <source>
        <dbReference type="ARBA" id="ARBA00022989"/>
    </source>
</evidence>
<evidence type="ECO:0000313" key="8">
    <source>
        <dbReference type="EMBL" id="MDS9470185.1"/>
    </source>
</evidence>
<reference evidence="9" key="1">
    <citation type="submission" date="2023-07" db="EMBL/GenBank/DDBJ databases">
        <title>Paracoccus sp. MBLB3053 whole genome sequence.</title>
        <authorList>
            <person name="Hwang C.Y."/>
            <person name="Cho E.-S."/>
            <person name="Seo M.-J."/>
        </authorList>
    </citation>
    <scope>NUCLEOTIDE SEQUENCE [LARGE SCALE GENOMIC DNA]</scope>
    <source>
        <strain evidence="9">MBLB3053</strain>
    </source>
</reference>
<dbReference type="Pfam" id="PF25963">
    <property type="entry name" value="Beta-barrel_AAEA"/>
    <property type="match status" value="1"/>
</dbReference>
<evidence type="ECO:0000256" key="5">
    <source>
        <dbReference type="SAM" id="Phobius"/>
    </source>
</evidence>
<protein>
    <submittedName>
        <fullName evidence="8">HlyD family secretion protein</fullName>
    </submittedName>
</protein>
<evidence type="ECO:0000256" key="2">
    <source>
        <dbReference type="ARBA" id="ARBA00022692"/>
    </source>
</evidence>
<feature type="domain" description="Multidrug resistance protein MdtA-like barrel-sandwich hybrid" evidence="6">
    <location>
        <begin position="47"/>
        <end position="187"/>
    </location>
</feature>
<dbReference type="InterPro" id="IPR058625">
    <property type="entry name" value="MdtA-like_BSH"/>
</dbReference>
<organism evidence="8 9">
    <name type="scientific">Paracoccus aurantius</name>
    <dbReference type="NCBI Taxonomy" id="3073814"/>
    <lineage>
        <taxon>Bacteria</taxon>
        <taxon>Pseudomonadati</taxon>
        <taxon>Pseudomonadota</taxon>
        <taxon>Alphaproteobacteria</taxon>
        <taxon>Rhodobacterales</taxon>
        <taxon>Paracoccaceae</taxon>
        <taxon>Paracoccus</taxon>
    </lineage>
</organism>
<dbReference type="InterPro" id="IPR050393">
    <property type="entry name" value="MFP_Efflux_Pump"/>
</dbReference>
<dbReference type="Pfam" id="PF25917">
    <property type="entry name" value="BSH_RND"/>
    <property type="match status" value="1"/>
</dbReference>
<sequence length="297" mass="31920">MNRFAGLAGRMIVTLAMVACALVLGHYLWRYYMDAPWTRDGRVRADVVGVASDVSGPVQAVAVRDNQLVAAGDALFQIDKARYQLALRTAQAAADSASAALTQAQADLQRYDRLAEKDVASQRSDEAAGTLVRQRQAELDTAMANRDLAQLDLDRTTVRASVNGRITNFSLRPGDYSSAGVVQAALIDTDSIHVAGYFEETQLHKISVGDPVRIRLMGGEAPITGFVSSLAGGIQDQERNDTGGDMANVTPTFAWVRLAQRVPVRIELDDPDLAQTLIVGRSATVEVLPPQSPATAQ</sequence>
<dbReference type="PANTHER" id="PTHR30367">
    <property type="entry name" value="P-HYDROXYBENZOIC ACID EFFLUX PUMP SUBUNIT AAEA-RELATED"/>
    <property type="match status" value="1"/>
</dbReference>
<evidence type="ECO:0000256" key="1">
    <source>
        <dbReference type="ARBA" id="ARBA00009477"/>
    </source>
</evidence>
<feature type="transmembrane region" description="Helical" evidence="5">
    <location>
        <begin position="7"/>
        <end position="29"/>
    </location>
</feature>
<dbReference type="Gene3D" id="2.40.50.100">
    <property type="match status" value="1"/>
</dbReference>
<comment type="similarity">
    <text evidence="1">Belongs to the membrane fusion protein (MFP) (TC 8.A.1) family.</text>
</comment>
<keyword evidence="2 5" id="KW-0812">Transmembrane</keyword>
<dbReference type="EMBL" id="JAVQLW010000006">
    <property type="protein sequence ID" value="MDS9470185.1"/>
    <property type="molecule type" value="Genomic_DNA"/>
</dbReference>
<dbReference type="Gene3D" id="2.40.30.170">
    <property type="match status" value="1"/>
</dbReference>
<dbReference type="NCBIfam" id="TIGR01730">
    <property type="entry name" value="RND_mfp"/>
    <property type="match status" value="1"/>
</dbReference>
<dbReference type="RefSeq" id="WP_311163010.1">
    <property type="nucleotide sequence ID" value="NZ_JAVQLW010000006.1"/>
</dbReference>
<evidence type="ECO:0000259" key="7">
    <source>
        <dbReference type="Pfam" id="PF25963"/>
    </source>
</evidence>
<keyword evidence="3 5" id="KW-1133">Transmembrane helix</keyword>
<accession>A0ABU2HYR4</accession>
<dbReference type="InterPro" id="IPR058634">
    <property type="entry name" value="AaeA-lik-b-barrel"/>
</dbReference>
<dbReference type="SUPFAM" id="SSF111369">
    <property type="entry name" value="HlyD-like secretion proteins"/>
    <property type="match status" value="1"/>
</dbReference>
<feature type="domain" description="p-hydroxybenzoic acid efflux pump subunit AaeA-like beta-barrel" evidence="7">
    <location>
        <begin position="191"/>
        <end position="287"/>
    </location>
</feature>
<proteinExistence type="inferred from homology"/>
<keyword evidence="9" id="KW-1185">Reference proteome</keyword>
<evidence type="ECO:0000256" key="4">
    <source>
        <dbReference type="ARBA" id="ARBA00023136"/>
    </source>
</evidence>
<dbReference type="PANTHER" id="PTHR30367:SF12">
    <property type="entry name" value="P-HYDROXYBENZOIC ACID EFFLUX PUMP SUBUNIT AAEA"/>
    <property type="match status" value="1"/>
</dbReference>
<evidence type="ECO:0000313" key="9">
    <source>
        <dbReference type="Proteomes" id="UP001269144"/>
    </source>
</evidence>
<comment type="caution">
    <text evidence="8">The sequence shown here is derived from an EMBL/GenBank/DDBJ whole genome shotgun (WGS) entry which is preliminary data.</text>
</comment>
<name>A0ABU2HYR4_9RHOB</name>